<proteinExistence type="predicted"/>
<dbReference type="SUPFAM" id="SSF48452">
    <property type="entry name" value="TPR-like"/>
    <property type="match status" value="1"/>
</dbReference>
<feature type="repeat" description="TPR" evidence="1">
    <location>
        <begin position="90"/>
        <end position="123"/>
    </location>
</feature>
<dbReference type="InterPro" id="IPR011990">
    <property type="entry name" value="TPR-like_helical_dom_sf"/>
</dbReference>
<dbReference type="EMBL" id="CDRZ01000266">
    <property type="protein sequence ID" value="CEO89951.1"/>
    <property type="molecule type" value="Genomic_DNA"/>
</dbReference>
<keyword evidence="4" id="KW-1185">Reference proteome</keyword>
<sequence length="217" mass="24211">MAGFFRKQNAFARVALYVLVGMIALGLLGTSLAWYVGSGAEQLKPDSSSSGEETNGINATEIENQEALRKQFEGLLAGKPDDLAVLTGYARVEMKLGELYLQENKGDQAQEAFQRAAELYRKALEQQDDLQLRLELASAYQVLQDDDQAQGELQKILQEEPDNLYAWAQMASLLENKEDWDGAIKAWESVSSSPQADQMTKEFAKSHIEELEKQKSE</sequence>
<evidence type="ECO:0000256" key="1">
    <source>
        <dbReference type="PROSITE-ProRule" id="PRU00339"/>
    </source>
</evidence>
<evidence type="ECO:0000313" key="4">
    <source>
        <dbReference type="Proteomes" id="UP000046155"/>
    </source>
</evidence>
<feature type="transmembrane region" description="Helical" evidence="2">
    <location>
        <begin position="14"/>
        <end position="36"/>
    </location>
</feature>
<reference evidence="4" key="1">
    <citation type="submission" date="2015-01" db="EMBL/GenBank/DDBJ databases">
        <authorList>
            <person name="Manzoor Shahid"/>
            <person name="Zubair Saima"/>
        </authorList>
    </citation>
    <scope>NUCLEOTIDE SEQUENCE [LARGE SCALE GENOMIC DNA]</scope>
    <source>
        <strain evidence="4">Sp3</strain>
    </source>
</reference>
<gene>
    <name evidence="3" type="ORF">SSCH_670010</name>
</gene>
<dbReference type="RefSeq" id="WP_198142461.1">
    <property type="nucleotide sequence ID" value="NZ_CDRZ01000266.1"/>
</dbReference>
<accession>A0A0B7MPK3</accession>
<dbReference type="AlphaFoldDB" id="A0A0B7MPK3"/>
<keyword evidence="2" id="KW-0812">Transmembrane</keyword>
<evidence type="ECO:0000256" key="2">
    <source>
        <dbReference type="SAM" id="Phobius"/>
    </source>
</evidence>
<dbReference type="Pfam" id="PF13174">
    <property type="entry name" value="TPR_6"/>
    <property type="match status" value="2"/>
</dbReference>
<evidence type="ECO:0000313" key="3">
    <source>
        <dbReference type="EMBL" id="CEO89951.1"/>
    </source>
</evidence>
<dbReference type="Proteomes" id="UP000046155">
    <property type="component" value="Unassembled WGS sequence"/>
</dbReference>
<dbReference type="PROSITE" id="PS50005">
    <property type="entry name" value="TPR"/>
    <property type="match status" value="1"/>
</dbReference>
<dbReference type="Gene3D" id="1.25.40.10">
    <property type="entry name" value="Tetratricopeptide repeat domain"/>
    <property type="match status" value="1"/>
</dbReference>
<protein>
    <submittedName>
        <fullName evidence="3">Uncharacterized protein</fullName>
    </submittedName>
</protein>
<dbReference type="SMART" id="SM00028">
    <property type="entry name" value="TPR"/>
    <property type="match status" value="3"/>
</dbReference>
<organism evidence="3 4">
    <name type="scientific">Syntrophaceticus schinkii</name>
    <dbReference type="NCBI Taxonomy" id="499207"/>
    <lineage>
        <taxon>Bacteria</taxon>
        <taxon>Bacillati</taxon>
        <taxon>Bacillota</taxon>
        <taxon>Clostridia</taxon>
        <taxon>Thermoanaerobacterales</taxon>
        <taxon>Thermoanaerobacterales Family III. Incertae Sedis</taxon>
        <taxon>Syntrophaceticus</taxon>
    </lineage>
</organism>
<keyword evidence="2" id="KW-1133">Transmembrane helix</keyword>
<keyword evidence="1" id="KW-0802">TPR repeat</keyword>
<keyword evidence="2" id="KW-0472">Membrane</keyword>
<dbReference type="InterPro" id="IPR019734">
    <property type="entry name" value="TPR_rpt"/>
</dbReference>
<name>A0A0B7MPK3_9FIRM</name>